<dbReference type="Proteomes" id="UP001629230">
    <property type="component" value="Unassembled WGS sequence"/>
</dbReference>
<accession>A0ABW9B3H4</accession>
<comment type="caution">
    <text evidence="1">The sequence shown here is derived from an EMBL/GenBank/DDBJ whole genome shotgun (WGS) entry which is preliminary data.</text>
</comment>
<proteinExistence type="predicted"/>
<reference evidence="1 2" key="1">
    <citation type="journal article" date="2024" name="Chem. Sci.">
        <title>Discovery of megapolipeptins by genome mining of a Burkholderiales bacteria collection.</title>
        <authorList>
            <person name="Paulo B.S."/>
            <person name="Recchia M.J.J."/>
            <person name="Lee S."/>
            <person name="Fergusson C.H."/>
            <person name="Romanowski S.B."/>
            <person name="Hernandez A."/>
            <person name="Krull N."/>
            <person name="Liu D.Y."/>
            <person name="Cavanagh H."/>
            <person name="Bos A."/>
            <person name="Gray C.A."/>
            <person name="Murphy B.T."/>
            <person name="Linington R.G."/>
            <person name="Eustaquio A.S."/>
        </authorList>
    </citation>
    <scope>NUCLEOTIDE SEQUENCE [LARGE SCALE GENOMIC DNA]</scope>
    <source>
        <strain evidence="1 2">RL17-350-BIC-A</strain>
    </source>
</reference>
<gene>
    <name evidence="1" type="ORF">PQR57_35180</name>
</gene>
<dbReference type="EMBL" id="JAQQEZ010000038">
    <property type="protein sequence ID" value="MFM0006219.1"/>
    <property type="molecule type" value="Genomic_DNA"/>
</dbReference>
<dbReference type="RefSeq" id="WP_408180781.1">
    <property type="nucleotide sequence ID" value="NZ_JAQQEZ010000038.1"/>
</dbReference>
<protein>
    <submittedName>
        <fullName evidence="1">Uncharacterized protein</fullName>
    </submittedName>
</protein>
<keyword evidence="2" id="KW-1185">Reference proteome</keyword>
<evidence type="ECO:0000313" key="2">
    <source>
        <dbReference type="Proteomes" id="UP001629230"/>
    </source>
</evidence>
<sequence>MSTELSLPPLKIPASKTPVRELLVESGHDVSEWDFTLDHKPILNPNDNISRNTSWSFVGKGDEPTVLCLWYEDIDKDAEPPVRR</sequence>
<evidence type="ECO:0000313" key="1">
    <source>
        <dbReference type="EMBL" id="MFM0006219.1"/>
    </source>
</evidence>
<name>A0ABW9B3H4_9BURK</name>
<organism evidence="1 2">
    <name type="scientific">Paraburkholderia dipogonis</name>
    <dbReference type="NCBI Taxonomy" id="1211383"/>
    <lineage>
        <taxon>Bacteria</taxon>
        <taxon>Pseudomonadati</taxon>
        <taxon>Pseudomonadota</taxon>
        <taxon>Betaproteobacteria</taxon>
        <taxon>Burkholderiales</taxon>
        <taxon>Burkholderiaceae</taxon>
        <taxon>Paraburkholderia</taxon>
    </lineage>
</organism>